<reference evidence="9 10" key="1">
    <citation type="submission" date="2015-10" db="EMBL/GenBank/DDBJ databases">
        <title>Butyribacter intestini gen. nov., sp. nov., a butyric acid-producing bacterium of the family Lachnospiraceae isolated from the human faeces.</title>
        <authorList>
            <person name="Zou Y."/>
            <person name="Xue W."/>
            <person name="Luo G."/>
            <person name="Lv M."/>
        </authorList>
    </citation>
    <scope>NUCLEOTIDE SEQUENCE [LARGE SCALE GENOMIC DNA]</scope>
    <source>
        <strain evidence="9 10">TF01-11</strain>
    </source>
</reference>
<dbReference type="InterPro" id="IPR000715">
    <property type="entry name" value="Glycosyl_transferase_4"/>
</dbReference>
<evidence type="ECO:0000256" key="1">
    <source>
        <dbReference type="ARBA" id="ARBA00004651"/>
    </source>
</evidence>
<feature type="transmembrane region" description="Helical" evidence="8">
    <location>
        <begin position="243"/>
        <end position="265"/>
    </location>
</feature>
<feature type="transmembrane region" description="Helical" evidence="8">
    <location>
        <begin position="194"/>
        <end position="211"/>
    </location>
</feature>
<keyword evidence="5 8" id="KW-1133">Transmembrane helix</keyword>
<evidence type="ECO:0000256" key="2">
    <source>
        <dbReference type="ARBA" id="ARBA00022475"/>
    </source>
</evidence>
<keyword evidence="2" id="KW-1003">Cell membrane</keyword>
<dbReference type="GO" id="GO:0016780">
    <property type="term" value="F:phosphotransferase activity, for other substituted phosphate groups"/>
    <property type="evidence" value="ECO:0007669"/>
    <property type="project" value="InterPro"/>
</dbReference>
<evidence type="ECO:0000256" key="6">
    <source>
        <dbReference type="ARBA" id="ARBA00023136"/>
    </source>
</evidence>
<dbReference type="Pfam" id="PF00953">
    <property type="entry name" value="Glycos_transf_4"/>
    <property type="match status" value="1"/>
</dbReference>
<dbReference type="PROSITE" id="PS01348">
    <property type="entry name" value="MRAY_2"/>
    <property type="match status" value="1"/>
</dbReference>
<name>A0AAW3JSR7_9FIRM</name>
<feature type="transmembrane region" description="Helical" evidence="8">
    <location>
        <begin position="296"/>
        <end position="315"/>
    </location>
</feature>
<dbReference type="RefSeq" id="WP_022014340.1">
    <property type="nucleotide sequence ID" value="NZ_DBGBRS010000020.1"/>
</dbReference>
<dbReference type="PANTHER" id="PTHR22926">
    <property type="entry name" value="PHOSPHO-N-ACETYLMURAMOYL-PENTAPEPTIDE-TRANSFERASE"/>
    <property type="match status" value="1"/>
</dbReference>
<comment type="cofactor">
    <cofactor evidence="7">
        <name>Mg(2+)</name>
        <dbReference type="ChEBI" id="CHEBI:18420"/>
    </cofactor>
</comment>
<evidence type="ECO:0000256" key="4">
    <source>
        <dbReference type="ARBA" id="ARBA00022692"/>
    </source>
</evidence>
<keyword evidence="10" id="KW-1185">Reference proteome</keyword>
<feature type="transmembrane region" description="Helical" evidence="8">
    <location>
        <begin position="14"/>
        <end position="37"/>
    </location>
</feature>
<keyword evidence="7" id="KW-0460">Magnesium</keyword>
<dbReference type="Proteomes" id="UP000050833">
    <property type="component" value="Unassembled WGS sequence"/>
</dbReference>
<proteinExistence type="predicted"/>
<evidence type="ECO:0000313" key="10">
    <source>
        <dbReference type="Proteomes" id="UP000050833"/>
    </source>
</evidence>
<evidence type="ECO:0000256" key="5">
    <source>
        <dbReference type="ARBA" id="ARBA00022989"/>
    </source>
</evidence>
<dbReference type="GO" id="GO:0071555">
    <property type="term" value="P:cell wall organization"/>
    <property type="evidence" value="ECO:0007669"/>
    <property type="project" value="TreeGrafter"/>
</dbReference>
<sequence length="318" mass="35233">MYNILSGCLNPNQITMIGILAAFLLTFICLKFPFPFLPVDQGREFAVNGALSKGKTRGVGLTFVIVFIICSLLFMPITREFIIYCILLFAIMLSGYLDDAAETPWQDYKKGAIDLILSIVTMWTFLNFNESVIHIGKNVITLPMPVYFVLGIILIWVSINVTNCTDGVDGLSGSLCCVVISAFTVIFANELGYYVIADFIFVATLLAYLYFNSNPSSMLMGDAGSRALGFYIAIIAMKTGHPISYILLAIVLIIDGGLGLVKIFLKRFLKISILVNTRTPLHDHARKNKGWSDTQVVFRFIIMQIVAAMIGYIIISLL</sequence>
<dbReference type="GO" id="GO:0046872">
    <property type="term" value="F:metal ion binding"/>
    <property type="evidence" value="ECO:0007669"/>
    <property type="project" value="UniProtKB-KW"/>
</dbReference>
<dbReference type="AlphaFoldDB" id="A0AAW3JSR7"/>
<protein>
    <submittedName>
        <fullName evidence="9">Phospho-N-acetylmuramoyl-pentapeptide-transferase</fullName>
    </submittedName>
</protein>
<keyword evidence="4 8" id="KW-0812">Transmembrane</keyword>
<organism evidence="9 10">
    <name type="scientific">Butyribacter intestini</name>
    <dbReference type="NCBI Taxonomy" id="1703332"/>
    <lineage>
        <taxon>Bacteria</taxon>
        <taxon>Bacillati</taxon>
        <taxon>Bacillota</taxon>
        <taxon>Clostridia</taxon>
        <taxon>Lachnospirales</taxon>
        <taxon>Lachnospiraceae</taxon>
        <taxon>Butyribacter</taxon>
    </lineage>
</organism>
<keyword evidence="6 8" id="KW-0472">Membrane</keyword>
<gene>
    <name evidence="9" type="ORF">APZ18_10265</name>
</gene>
<dbReference type="GO" id="GO:0044038">
    <property type="term" value="P:cell wall macromolecule biosynthetic process"/>
    <property type="evidence" value="ECO:0007669"/>
    <property type="project" value="TreeGrafter"/>
</dbReference>
<comment type="subcellular location">
    <subcellularLocation>
        <location evidence="1">Cell membrane</location>
        <topology evidence="1">Multi-pass membrane protein</topology>
    </subcellularLocation>
</comment>
<feature type="binding site" evidence="7">
    <location>
        <position position="163"/>
    </location>
    <ligand>
        <name>Mg(2+)</name>
        <dbReference type="ChEBI" id="CHEBI:18420"/>
    </ligand>
</feature>
<evidence type="ECO:0000256" key="8">
    <source>
        <dbReference type="SAM" id="Phobius"/>
    </source>
</evidence>
<comment type="caution">
    <text evidence="9">The sequence shown here is derived from an EMBL/GenBank/DDBJ whole genome shotgun (WGS) entry which is preliminary data.</text>
</comment>
<dbReference type="EMBL" id="LLKB01000005">
    <property type="protein sequence ID" value="KQC85083.1"/>
    <property type="molecule type" value="Genomic_DNA"/>
</dbReference>
<evidence type="ECO:0000313" key="9">
    <source>
        <dbReference type="EMBL" id="KQC85083.1"/>
    </source>
</evidence>
<dbReference type="PANTHER" id="PTHR22926:SF3">
    <property type="entry name" value="UNDECAPRENYL-PHOSPHATE ALPHA-N-ACETYLGLUCOSAMINYL 1-PHOSPHATE TRANSFERASE"/>
    <property type="match status" value="1"/>
</dbReference>
<feature type="binding site" evidence="7">
    <location>
        <position position="222"/>
    </location>
    <ligand>
        <name>Mg(2+)</name>
        <dbReference type="ChEBI" id="CHEBI:18420"/>
    </ligand>
</feature>
<dbReference type="GO" id="GO:0005886">
    <property type="term" value="C:plasma membrane"/>
    <property type="evidence" value="ECO:0007669"/>
    <property type="project" value="UniProtKB-SubCell"/>
</dbReference>
<evidence type="ECO:0000256" key="7">
    <source>
        <dbReference type="PIRSR" id="PIRSR600715-1"/>
    </source>
</evidence>
<feature type="transmembrane region" description="Helical" evidence="8">
    <location>
        <begin position="111"/>
        <end position="128"/>
    </location>
</feature>
<feature type="transmembrane region" description="Helical" evidence="8">
    <location>
        <begin position="171"/>
        <end position="188"/>
    </location>
</feature>
<feature type="transmembrane region" description="Helical" evidence="8">
    <location>
        <begin position="58"/>
        <end position="75"/>
    </location>
</feature>
<dbReference type="InterPro" id="IPR018480">
    <property type="entry name" value="PNAcMuramoyl-5peptid_Trfase_CS"/>
</dbReference>
<keyword evidence="7" id="KW-0479">Metal-binding</keyword>
<accession>A0AAW3JSR7</accession>
<keyword evidence="3" id="KW-0808">Transferase</keyword>
<evidence type="ECO:0000256" key="3">
    <source>
        <dbReference type="ARBA" id="ARBA00022679"/>
    </source>
</evidence>
<feature type="transmembrane region" description="Helical" evidence="8">
    <location>
        <begin position="140"/>
        <end position="159"/>
    </location>
</feature>